<evidence type="ECO:0000313" key="6">
    <source>
        <dbReference type="Proteomes" id="UP001203297"/>
    </source>
</evidence>
<keyword evidence="2" id="KW-0539">Nucleus</keyword>
<dbReference type="Pfam" id="PF00385">
    <property type="entry name" value="Chromo"/>
    <property type="match status" value="1"/>
</dbReference>
<organism evidence="5 6">
    <name type="scientific">Multifurca ochricompacta</name>
    <dbReference type="NCBI Taxonomy" id="376703"/>
    <lineage>
        <taxon>Eukaryota</taxon>
        <taxon>Fungi</taxon>
        <taxon>Dikarya</taxon>
        <taxon>Basidiomycota</taxon>
        <taxon>Agaricomycotina</taxon>
        <taxon>Agaricomycetes</taxon>
        <taxon>Russulales</taxon>
        <taxon>Russulaceae</taxon>
        <taxon>Multifurca</taxon>
    </lineage>
</organism>
<dbReference type="CDD" id="cd18968">
    <property type="entry name" value="chromodomain"/>
    <property type="match status" value="1"/>
</dbReference>
<gene>
    <name evidence="5" type="ORF">B0F90DRAFT_761116</name>
</gene>
<dbReference type="EMBL" id="WTXG01000003">
    <property type="protein sequence ID" value="KAI0306484.1"/>
    <property type="molecule type" value="Genomic_DNA"/>
</dbReference>
<dbReference type="InterPro" id="IPR051219">
    <property type="entry name" value="Heterochromatin_chromo-domain"/>
</dbReference>
<comment type="subcellular location">
    <subcellularLocation>
        <location evidence="1">Nucleus</location>
    </subcellularLocation>
</comment>
<protein>
    <recommendedName>
        <fullName evidence="4">Chromo domain-containing protein</fullName>
    </recommendedName>
</protein>
<evidence type="ECO:0000256" key="3">
    <source>
        <dbReference type="SAM" id="MobiDB-lite"/>
    </source>
</evidence>
<dbReference type="InterPro" id="IPR023780">
    <property type="entry name" value="Chromo_domain"/>
</dbReference>
<reference evidence="5" key="1">
    <citation type="journal article" date="2022" name="New Phytol.">
        <title>Evolutionary transition to the ectomycorrhizal habit in the genomes of a hyperdiverse lineage of mushroom-forming fungi.</title>
        <authorList>
            <person name="Looney B."/>
            <person name="Miyauchi S."/>
            <person name="Morin E."/>
            <person name="Drula E."/>
            <person name="Courty P.E."/>
            <person name="Kohler A."/>
            <person name="Kuo A."/>
            <person name="LaButti K."/>
            <person name="Pangilinan J."/>
            <person name="Lipzen A."/>
            <person name="Riley R."/>
            <person name="Andreopoulos W."/>
            <person name="He G."/>
            <person name="Johnson J."/>
            <person name="Nolan M."/>
            <person name="Tritt A."/>
            <person name="Barry K.W."/>
            <person name="Grigoriev I.V."/>
            <person name="Nagy L.G."/>
            <person name="Hibbett D."/>
            <person name="Henrissat B."/>
            <person name="Matheny P.B."/>
            <person name="Labbe J."/>
            <person name="Martin F.M."/>
        </authorList>
    </citation>
    <scope>NUCLEOTIDE SEQUENCE</scope>
    <source>
        <strain evidence="5">BPL690</strain>
    </source>
</reference>
<dbReference type="SUPFAM" id="SSF54160">
    <property type="entry name" value="Chromo domain-like"/>
    <property type="match status" value="1"/>
</dbReference>
<dbReference type="Gene3D" id="2.40.50.40">
    <property type="match status" value="1"/>
</dbReference>
<dbReference type="GO" id="GO:0006338">
    <property type="term" value="P:chromatin remodeling"/>
    <property type="evidence" value="ECO:0007669"/>
    <property type="project" value="UniProtKB-ARBA"/>
</dbReference>
<dbReference type="InterPro" id="IPR000953">
    <property type="entry name" value="Chromo/chromo_shadow_dom"/>
</dbReference>
<accession>A0AAD4MCB9</accession>
<evidence type="ECO:0000313" key="5">
    <source>
        <dbReference type="EMBL" id="KAI0306484.1"/>
    </source>
</evidence>
<keyword evidence="6" id="KW-1185">Reference proteome</keyword>
<evidence type="ECO:0000259" key="4">
    <source>
        <dbReference type="PROSITE" id="PS50013"/>
    </source>
</evidence>
<dbReference type="GO" id="GO:0005634">
    <property type="term" value="C:nucleus"/>
    <property type="evidence" value="ECO:0007669"/>
    <property type="project" value="UniProtKB-SubCell"/>
</dbReference>
<dbReference type="AlphaFoldDB" id="A0AAD4MCB9"/>
<proteinExistence type="predicted"/>
<feature type="region of interest" description="Disordered" evidence="3">
    <location>
        <begin position="76"/>
        <end position="208"/>
    </location>
</feature>
<comment type="caution">
    <text evidence="5">The sequence shown here is derived from an EMBL/GenBank/DDBJ whole genome shotgun (WGS) entry which is preliminary data.</text>
</comment>
<feature type="compositionally biased region" description="Basic residues" evidence="3">
    <location>
        <begin position="128"/>
        <end position="137"/>
    </location>
</feature>
<sequence length="208" mass="23547">MDMENEYEVETILKAKVFMRGKKMGWKFFVKWKGYQDADNTWEPFKSFENSGEEVIKRFWDRIDTKDRDVNSVEGWTNGEEVFPTGPPRGRRRKDSSLPGKDKLTSLVDGATKREKRPLQSPASASPSKRKRASSSRRRSDTQLAQRARLASHTPVPDSQSEDEQLLIGSLPRPVSNGNLAGDRSPRLEEPPEVEISVSPDAIVDDSL</sequence>
<dbReference type="PANTHER" id="PTHR22812">
    <property type="entry name" value="CHROMOBOX PROTEIN"/>
    <property type="match status" value="1"/>
</dbReference>
<dbReference type="InterPro" id="IPR016197">
    <property type="entry name" value="Chromo-like_dom_sf"/>
</dbReference>
<evidence type="ECO:0000256" key="2">
    <source>
        <dbReference type="ARBA" id="ARBA00023242"/>
    </source>
</evidence>
<dbReference type="SMART" id="SM00298">
    <property type="entry name" value="CHROMO"/>
    <property type="match status" value="1"/>
</dbReference>
<dbReference type="Proteomes" id="UP001203297">
    <property type="component" value="Unassembled WGS sequence"/>
</dbReference>
<feature type="domain" description="Chromo" evidence="4">
    <location>
        <begin position="7"/>
        <end position="71"/>
    </location>
</feature>
<name>A0AAD4MCB9_9AGAM</name>
<dbReference type="PROSITE" id="PS50013">
    <property type="entry name" value="CHROMO_2"/>
    <property type="match status" value="1"/>
</dbReference>
<evidence type="ECO:0000256" key="1">
    <source>
        <dbReference type="ARBA" id="ARBA00004123"/>
    </source>
</evidence>